<dbReference type="Pfam" id="PF01037">
    <property type="entry name" value="AsnC_trans_reg"/>
    <property type="match status" value="1"/>
</dbReference>
<dbReference type="Proteomes" id="UP000223060">
    <property type="component" value="Chromosome"/>
</dbReference>
<evidence type="ECO:0000256" key="2">
    <source>
        <dbReference type="ARBA" id="ARBA00023125"/>
    </source>
</evidence>
<dbReference type="InterPro" id="IPR019887">
    <property type="entry name" value="Tscrpt_reg_AsnC/Lrp_C"/>
</dbReference>
<dbReference type="PANTHER" id="PTHR30154:SF20">
    <property type="entry name" value="LEUCINE-RESPONSIVE REGULATORY PROTEIN"/>
    <property type="match status" value="1"/>
</dbReference>
<feature type="domain" description="HTH asnC-type" evidence="4">
    <location>
        <begin position="1"/>
        <end position="62"/>
    </location>
</feature>
<accession>A0A1S7FYQ4</accession>
<evidence type="ECO:0000313" key="5">
    <source>
        <dbReference type="EMBL" id="AQY52534.1"/>
    </source>
</evidence>
<dbReference type="PROSITE" id="PS50956">
    <property type="entry name" value="HTH_ASNC_2"/>
    <property type="match status" value="1"/>
</dbReference>
<dbReference type="PRINTS" id="PR00033">
    <property type="entry name" value="HTHASNC"/>
</dbReference>
<dbReference type="EMBL" id="CP011102">
    <property type="protein sequence ID" value="AQY52534.1"/>
    <property type="molecule type" value="Genomic_DNA"/>
</dbReference>
<evidence type="ECO:0000259" key="4">
    <source>
        <dbReference type="PROSITE" id="PS50956"/>
    </source>
</evidence>
<keyword evidence="1" id="KW-0805">Transcription regulation</keyword>
<dbReference type="PANTHER" id="PTHR30154">
    <property type="entry name" value="LEUCINE-RESPONSIVE REGULATORY PROTEIN"/>
    <property type="match status" value="1"/>
</dbReference>
<dbReference type="KEGG" id="lwi:UE46_10115"/>
<dbReference type="SMART" id="SM00344">
    <property type="entry name" value="HTH_ASNC"/>
    <property type="match status" value="1"/>
</dbReference>
<dbReference type="InterPro" id="IPR011008">
    <property type="entry name" value="Dimeric_a/b-barrel"/>
</dbReference>
<dbReference type="SUPFAM" id="SSF54909">
    <property type="entry name" value="Dimeric alpha+beta barrel"/>
    <property type="match status" value="1"/>
</dbReference>
<keyword evidence="2" id="KW-0238">DNA-binding</keyword>
<proteinExistence type="predicted"/>
<evidence type="ECO:0000313" key="6">
    <source>
        <dbReference type="Proteomes" id="UP000223060"/>
    </source>
</evidence>
<dbReference type="SUPFAM" id="SSF46785">
    <property type="entry name" value="Winged helix' DNA-binding domain"/>
    <property type="match status" value="1"/>
</dbReference>
<name>A0A1S7FYQ4_9LIST</name>
<keyword evidence="3" id="KW-0804">Transcription</keyword>
<gene>
    <name evidence="5" type="ORF">UE46_10115</name>
</gene>
<dbReference type="Gene3D" id="3.30.70.920">
    <property type="match status" value="1"/>
</dbReference>
<evidence type="ECO:0000256" key="3">
    <source>
        <dbReference type="ARBA" id="ARBA00023163"/>
    </source>
</evidence>
<dbReference type="InterPro" id="IPR000485">
    <property type="entry name" value="AsnC-type_HTH_dom"/>
</dbReference>
<evidence type="ECO:0000256" key="1">
    <source>
        <dbReference type="ARBA" id="ARBA00023015"/>
    </source>
</evidence>
<dbReference type="InterPro" id="IPR036390">
    <property type="entry name" value="WH_DNA-bd_sf"/>
</dbReference>
<organism evidence="5 6">
    <name type="scientific">Listeria weihenstephanensis</name>
    <dbReference type="NCBI Taxonomy" id="1006155"/>
    <lineage>
        <taxon>Bacteria</taxon>
        <taxon>Bacillati</taxon>
        <taxon>Bacillota</taxon>
        <taxon>Bacilli</taxon>
        <taxon>Bacillales</taxon>
        <taxon>Listeriaceae</taxon>
        <taxon>Listeria</taxon>
    </lineage>
</organism>
<keyword evidence="6" id="KW-1185">Reference proteome</keyword>
<reference evidence="6" key="1">
    <citation type="submission" date="2015-03" db="EMBL/GenBank/DDBJ databases">
        <authorList>
            <person name="Ferrari E."/>
            <person name="Walter M.C."/>
            <person name="Huptas C."/>
            <person name="Scherer S."/>
            <person name="Mueller-Herbst S."/>
        </authorList>
    </citation>
    <scope>NUCLEOTIDE SEQUENCE [LARGE SCALE GENOMIC DNA]</scope>
    <source>
        <strain evidence="6">LWP01</strain>
    </source>
</reference>
<dbReference type="GO" id="GO:0043200">
    <property type="term" value="P:response to amino acid"/>
    <property type="evidence" value="ECO:0007669"/>
    <property type="project" value="TreeGrafter"/>
</dbReference>
<dbReference type="AlphaFoldDB" id="A0A1S7FYQ4"/>
<dbReference type="InterPro" id="IPR019888">
    <property type="entry name" value="Tscrpt_reg_AsnC-like"/>
</dbReference>
<dbReference type="Gene3D" id="1.10.10.10">
    <property type="entry name" value="Winged helix-like DNA-binding domain superfamily/Winged helix DNA-binding domain"/>
    <property type="match status" value="1"/>
</dbReference>
<dbReference type="Pfam" id="PF13412">
    <property type="entry name" value="HTH_24"/>
    <property type="match status" value="1"/>
</dbReference>
<dbReference type="InterPro" id="IPR036388">
    <property type="entry name" value="WH-like_DNA-bd_sf"/>
</dbReference>
<dbReference type="GO" id="GO:0043565">
    <property type="term" value="F:sequence-specific DNA binding"/>
    <property type="evidence" value="ECO:0007669"/>
    <property type="project" value="InterPro"/>
</dbReference>
<dbReference type="GO" id="GO:0005829">
    <property type="term" value="C:cytosol"/>
    <property type="evidence" value="ECO:0007669"/>
    <property type="project" value="TreeGrafter"/>
</dbReference>
<protein>
    <submittedName>
        <fullName evidence="5">AsnC family transcriptional regulator</fullName>
    </submittedName>
</protein>
<sequence>MDATDEKILAILEKNARISMKELAGLVMLTPPATKERILKLEEKDVITGYTTNISLDALGRRMTAFILFETHNCKAFYDFCVKQPDVLECHRLAGQFSYLVKISSVSMEALELFIDEAIKYGKSSTHLIFSSTEKPIFNVQIGI</sequence>